<name>A0A1H5ITJ1_9ACTN</name>
<feature type="signal peptide" evidence="1">
    <location>
        <begin position="1"/>
        <end position="35"/>
    </location>
</feature>
<protein>
    <submittedName>
        <fullName evidence="2">Uncharacterized protein</fullName>
    </submittedName>
</protein>
<keyword evidence="3" id="KW-1185">Reference proteome</keyword>
<feature type="chain" id="PRO_5010252894" evidence="1">
    <location>
        <begin position="36"/>
        <end position="140"/>
    </location>
</feature>
<dbReference type="PROSITE" id="PS51318">
    <property type="entry name" value="TAT"/>
    <property type="match status" value="1"/>
</dbReference>
<dbReference type="EMBL" id="FNUC01000003">
    <property type="protein sequence ID" value="SEE42778.1"/>
    <property type="molecule type" value="Genomic_DNA"/>
</dbReference>
<evidence type="ECO:0000313" key="3">
    <source>
        <dbReference type="Proteomes" id="UP000181980"/>
    </source>
</evidence>
<evidence type="ECO:0000256" key="1">
    <source>
        <dbReference type="SAM" id="SignalP"/>
    </source>
</evidence>
<dbReference type="Proteomes" id="UP000181980">
    <property type="component" value="Unassembled WGS sequence"/>
</dbReference>
<proteinExistence type="predicted"/>
<evidence type="ECO:0000313" key="2">
    <source>
        <dbReference type="EMBL" id="SEE42778.1"/>
    </source>
</evidence>
<dbReference type="AlphaFoldDB" id="A0A1H5ITJ1"/>
<keyword evidence="1" id="KW-0732">Signal</keyword>
<accession>A0A1H5ITJ1</accession>
<sequence length="140" mass="15174">MSVRDAIRQRTMSGLAAAALATAALAAAPAATATAAPAADAGIAQTAETKAGCYSRQNYTGGRWLKVRFCAGVVHGSSGFVEREIWLDRASSSRPSTWTPRLGLRRSSYYTSDVRLSGGPYWRTCIKDNQNRIYCTAWHR</sequence>
<gene>
    <name evidence="2" type="ORF">SAMN04488561_1289</name>
</gene>
<reference evidence="3" key="1">
    <citation type="submission" date="2016-10" db="EMBL/GenBank/DDBJ databases">
        <authorList>
            <person name="Varghese N."/>
            <person name="Submissions S."/>
        </authorList>
    </citation>
    <scope>NUCLEOTIDE SEQUENCE [LARGE SCALE GENOMIC DNA]</scope>
    <source>
        <strain evidence="3">DSM 45237</strain>
    </source>
</reference>
<organism evidence="2 3">
    <name type="scientific">Jiangella alba</name>
    <dbReference type="NCBI Taxonomy" id="561176"/>
    <lineage>
        <taxon>Bacteria</taxon>
        <taxon>Bacillati</taxon>
        <taxon>Actinomycetota</taxon>
        <taxon>Actinomycetes</taxon>
        <taxon>Jiangellales</taxon>
        <taxon>Jiangellaceae</taxon>
        <taxon>Jiangella</taxon>
    </lineage>
</organism>
<dbReference type="InterPro" id="IPR006311">
    <property type="entry name" value="TAT_signal"/>
</dbReference>
<dbReference type="OrthoDB" id="9835463at2"/>
<dbReference type="STRING" id="561176.SAMN04488561_1289"/>
<dbReference type="RefSeq" id="WP_069114654.1">
    <property type="nucleotide sequence ID" value="NZ_FNUC01000003.1"/>
</dbReference>